<feature type="region of interest" description="Disordered" evidence="1">
    <location>
        <begin position="229"/>
        <end position="318"/>
    </location>
</feature>
<feature type="chain" id="PRO_5025044442" description="Extracellular protein" evidence="2">
    <location>
        <begin position="18"/>
        <end position="361"/>
    </location>
</feature>
<dbReference type="PANTHER" id="PTHR36182:SF1">
    <property type="entry name" value="PROTEIN, PUTATIVE (AFU_ORTHOLOGUE AFUA_6G10930)-RELATED"/>
    <property type="match status" value="1"/>
</dbReference>
<organism evidence="3">
    <name type="scientific">Petromyces alliaceus</name>
    <name type="common">Aspergillus alliaceus</name>
    <dbReference type="NCBI Taxonomy" id="209559"/>
    <lineage>
        <taxon>Eukaryota</taxon>
        <taxon>Fungi</taxon>
        <taxon>Dikarya</taxon>
        <taxon>Ascomycota</taxon>
        <taxon>Pezizomycotina</taxon>
        <taxon>Eurotiomycetes</taxon>
        <taxon>Eurotiomycetidae</taxon>
        <taxon>Eurotiales</taxon>
        <taxon>Aspergillaceae</taxon>
        <taxon>Aspergillus</taxon>
        <taxon>Aspergillus subgen. Circumdati</taxon>
    </lineage>
</organism>
<feature type="signal peptide" evidence="2">
    <location>
        <begin position="1"/>
        <end position="17"/>
    </location>
</feature>
<evidence type="ECO:0000313" key="3">
    <source>
        <dbReference type="EMBL" id="KAE8393384.1"/>
    </source>
</evidence>
<feature type="compositionally biased region" description="Polar residues" evidence="1">
    <location>
        <begin position="257"/>
        <end position="302"/>
    </location>
</feature>
<dbReference type="Proteomes" id="UP000326877">
    <property type="component" value="Unassembled WGS sequence"/>
</dbReference>
<dbReference type="AlphaFoldDB" id="A0A5N7CGV0"/>
<name>A0A5N7CGV0_PETAA</name>
<protein>
    <recommendedName>
        <fullName evidence="4">Extracellular protein</fullName>
    </recommendedName>
</protein>
<accession>A0A5N7CGV0</accession>
<evidence type="ECO:0008006" key="4">
    <source>
        <dbReference type="Google" id="ProtNLM"/>
    </source>
</evidence>
<reference evidence="3" key="1">
    <citation type="submission" date="2019-04" db="EMBL/GenBank/DDBJ databases">
        <title>Friends and foes A comparative genomics studyof 23 Aspergillus species from section Flavi.</title>
        <authorList>
            <consortium name="DOE Joint Genome Institute"/>
            <person name="Kjaerbolling I."/>
            <person name="Vesth T."/>
            <person name="Frisvad J.C."/>
            <person name="Nybo J.L."/>
            <person name="Theobald S."/>
            <person name="Kildgaard S."/>
            <person name="Isbrandt T."/>
            <person name="Kuo A."/>
            <person name="Sato A."/>
            <person name="Lyhne E.K."/>
            <person name="Kogle M.E."/>
            <person name="Wiebenga A."/>
            <person name="Kun R.S."/>
            <person name="Lubbers R.J."/>
            <person name="Makela M.R."/>
            <person name="Barry K."/>
            <person name="Chovatia M."/>
            <person name="Clum A."/>
            <person name="Daum C."/>
            <person name="Haridas S."/>
            <person name="He G."/>
            <person name="LaButti K."/>
            <person name="Lipzen A."/>
            <person name="Mondo S."/>
            <person name="Riley R."/>
            <person name="Salamov A."/>
            <person name="Simmons B.A."/>
            <person name="Magnuson J.K."/>
            <person name="Henrissat B."/>
            <person name="Mortensen U.H."/>
            <person name="Larsen T.O."/>
            <person name="Devries R.P."/>
            <person name="Grigoriev I.V."/>
            <person name="Machida M."/>
            <person name="Baker S.E."/>
            <person name="Andersen M.R."/>
        </authorList>
    </citation>
    <scope>NUCLEOTIDE SEQUENCE [LARGE SCALE GENOMIC DNA]</scope>
    <source>
        <strain evidence="3">IBT 14317</strain>
    </source>
</reference>
<dbReference type="EMBL" id="ML735230">
    <property type="protein sequence ID" value="KAE8393384.1"/>
    <property type="molecule type" value="Genomic_DNA"/>
</dbReference>
<feature type="compositionally biased region" description="Low complexity" evidence="1">
    <location>
        <begin position="231"/>
        <end position="256"/>
    </location>
</feature>
<evidence type="ECO:0000256" key="1">
    <source>
        <dbReference type="SAM" id="MobiDB-lite"/>
    </source>
</evidence>
<proteinExistence type="predicted"/>
<keyword evidence="2" id="KW-0732">Signal</keyword>
<feature type="region of interest" description="Disordered" evidence="1">
    <location>
        <begin position="180"/>
        <end position="215"/>
    </location>
</feature>
<dbReference type="PANTHER" id="PTHR36182">
    <property type="entry name" value="PROTEIN, PUTATIVE (AFU_ORTHOLOGUE AFUA_6G10930)-RELATED"/>
    <property type="match status" value="1"/>
</dbReference>
<gene>
    <name evidence="3" type="ORF">BDV23DRAFT_149573</name>
</gene>
<sequence length="361" mass="37864">MKSIAVVCGLLAASVSAHMQMSKPYPIRSPLNKDASGQKDYSYTNPLSTSGSDYPCKGYANDEFNSVATYSPGQEYDLELQGSATHGGGSCQIGLSYDKGKTIRVIHSILGGCPIEKKYKFKIPSDAPNGEALLSWTWFNKIGNREMYMNCAQVTIGGSAKLAQTKTLTRRDGFGSLPEIFQANDGGPGGCTTVEGEEVNFPLPGPSKQGSLSGKGYTCKSSASFLGDSNSAKGNSSSHGTSSSAAQVASSSGTQSPKNSSAHKFGSASASATPSSRIASPFGTPSSVHAAPTSPSVHQTGRFQPHPLKHHEQKHGPCKDGAIICADDGKTWSMCSHGKPVFMGSVAAGMRCRHGAMHRQW</sequence>
<dbReference type="OrthoDB" id="2342176at2759"/>
<evidence type="ECO:0000256" key="2">
    <source>
        <dbReference type="SAM" id="SignalP"/>
    </source>
</evidence>
<dbReference type="Gene3D" id="2.70.50.70">
    <property type="match status" value="1"/>
</dbReference>